<evidence type="ECO:0000256" key="8">
    <source>
        <dbReference type="ARBA" id="ARBA00023316"/>
    </source>
</evidence>
<keyword evidence="4" id="KW-0328">Glycosyltransferase</keyword>
<keyword evidence="5" id="KW-0808">Transferase</keyword>
<proteinExistence type="predicted"/>
<organism evidence="11 12">
    <name type="scientific">Pseudocohnilembus persalinus</name>
    <name type="common">Ciliate</name>
    <dbReference type="NCBI Taxonomy" id="266149"/>
    <lineage>
        <taxon>Eukaryota</taxon>
        <taxon>Sar</taxon>
        <taxon>Alveolata</taxon>
        <taxon>Ciliophora</taxon>
        <taxon>Intramacronucleata</taxon>
        <taxon>Oligohymenophorea</taxon>
        <taxon>Scuticociliatia</taxon>
        <taxon>Philasterida</taxon>
        <taxon>Pseudocohnilembidae</taxon>
        <taxon>Pseudocohnilembus</taxon>
    </lineage>
</organism>
<feature type="transmembrane region" description="Helical" evidence="10">
    <location>
        <begin position="871"/>
        <end position="891"/>
    </location>
</feature>
<evidence type="ECO:0000256" key="10">
    <source>
        <dbReference type="SAM" id="Phobius"/>
    </source>
</evidence>
<feature type="region of interest" description="Disordered" evidence="9">
    <location>
        <begin position="1159"/>
        <end position="1188"/>
    </location>
</feature>
<evidence type="ECO:0000256" key="5">
    <source>
        <dbReference type="ARBA" id="ARBA00022679"/>
    </source>
</evidence>
<evidence type="ECO:0000256" key="6">
    <source>
        <dbReference type="ARBA" id="ARBA00022692"/>
    </source>
</evidence>
<gene>
    <name evidence="11" type="ORF">PPERSA_03319</name>
</gene>
<dbReference type="Pfam" id="PF01644">
    <property type="entry name" value="Chitin_synth_1"/>
    <property type="match status" value="2"/>
</dbReference>
<dbReference type="GO" id="GO:0071555">
    <property type="term" value="P:cell wall organization"/>
    <property type="evidence" value="ECO:0007669"/>
    <property type="project" value="UniProtKB-KW"/>
</dbReference>
<feature type="transmembrane region" description="Helical" evidence="10">
    <location>
        <begin position="695"/>
        <end position="716"/>
    </location>
</feature>
<feature type="compositionally biased region" description="Polar residues" evidence="9">
    <location>
        <begin position="1363"/>
        <end position="1393"/>
    </location>
</feature>
<feature type="compositionally biased region" description="Basic residues" evidence="9">
    <location>
        <begin position="1396"/>
        <end position="1405"/>
    </location>
</feature>
<feature type="compositionally biased region" description="Polar residues" evidence="9">
    <location>
        <begin position="1279"/>
        <end position="1307"/>
    </location>
</feature>
<feature type="compositionally biased region" description="Polar residues" evidence="9">
    <location>
        <begin position="1159"/>
        <end position="1182"/>
    </location>
</feature>
<dbReference type="PANTHER" id="PTHR22914">
    <property type="entry name" value="CHITIN SYNTHASE"/>
    <property type="match status" value="1"/>
</dbReference>
<evidence type="ECO:0000256" key="3">
    <source>
        <dbReference type="ARBA" id="ARBA00022475"/>
    </source>
</evidence>
<feature type="compositionally biased region" description="Low complexity" evidence="9">
    <location>
        <begin position="429"/>
        <end position="441"/>
    </location>
</feature>
<comment type="subcellular location">
    <subcellularLocation>
        <location evidence="1">Cell membrane</location>
        <topology evidence="1">Multi-pass membrane protein</topology>
    </subcellularLocation>
</comment>
<feature type="compositionally biased region" description="Low complexity" evidence="9">
    <location>
        <begin position="1268"/>
        <end position="1278"/>
    </location>
</feature>
<keyword evidence="12" id="KW-1185">Reference proteome</keyword>
<evidence type="ECO:0000256" key="1">
    <source>
        <dbReference type="ARBA" id="ARBA00004651"/>
    </source>
</evidence>
<dbReference type="InterPro" id="IPR004835">
    <property type="entry name" value="Chitin_synth"/>
</dbReference>
<feature type="transmembrane region" description="Helical" evidence="10">
    <location>
        <begin position="806"/>
        <end position="824"/>
    </location>
</feature>
<evidence type="ECO:0000256" key="4">
    <source>
        <dbReference type="ARBA" id="ARBA00022676"/>
    </source>
</evidence>
<feature type="region of interest" description="Disordered" evidence="9">
    <location>
        <begin position="1363"/>
        <end position="1405"/>
    </location>
</feature>
<keyword evidence="7 10" id="KW-0472">Membrane</keyword>
<feature type="compositionally biased region" description="Polar residues" evidence="9">
    <location>
        <begin position="1422"/>
        <end position="1432"/>
    </location>
</feature>
<keyword evidence="3" id="KW-1003">Cell membrane</keyword>
<sequence>MQFSTTKLSLKEKEIIQQRKINQNTKEVTEVDIDKHLCQPIEMSIKTPIYKMKKYSTEQQISSMSQIDSIYELDEKGEPIQEGETVELQIVERNEDGQARYRDISMLSDYNNQQDGLISLLYEIKERGNRIKLIICVSATDEGNDKLDLTMKGIQNNMKHFQKQGIQPNEILVIVIFDGIDKINNNLDQKSENVFYHTFTPYDLYYQINEKKSMEYQLQKYQEAFLWSELTMEKFNNNQELLDKFKSEIANDQTDINQTLLEEFEENLQNVLEKNKIKASDCQELIQKFIEEFKEQVQKKKVDTNYSEFTKILKTNILIKCLKSLKKKPELLEILKQTLTLCQKNSDQRQYSSQEDYINQKKKIFIQNLREEGQKYIQERKNTAWVYQERILIQSSEQQRELGADLDYDIGDSSTDEENELGSFQIVQSQQEQTENKQNNESLYSNQNTNKSSKNIQLKDQKQNKNGVKESILNDLKGNYLNVMYVSKFRNAKKLDSHLWFFKGFCNILEPYYTVLIDIGLEPKDDAIYRFFECMELNKNCGGVCGFMGLRPERIIDDEGKRLDQLDYRVDFISRMFHQFFNIQKAQSFEFDIDHIVDKAFQSLFGYVHILPSTFCAYRYDAIKDVLNVYLKTELNPSYIYHSLQEANMYLKEDRILSMELYCSKSYIMQYVPESVGYVDPIINLVSLMGQRKKWYISFALYIYFLCVGGMVYFSLNYKHNSKQAYGIWYAFSTMFGIFMLISFGFFIHQAINSLFFYDLNEIQSFDQDEKYLFKLMLLGALIGGFAPVFLDSLFKIRSGGFFEKYFNLAYNVVSFAFYLPSYIQMFQIFSFCNIDDFTWESQLSNLNDVQTKIQKAKINQRIEDFAEQKFYFVSKWFISNIVVGCTLGYLSKDQESRKLMIFFLAIYVFIFVILKCVGASLFYLLQTKLKLLQQLILTHLIYRQCWRLIVNYLSGKPSLIQKFYLEDALQLNRILSQITEKMYMDRSQPNSLINHEIALQQILQKQRQEELDKKQILQFQLRQRNKKKTLLSEHSIYSKSRNGSKNNSYLGNKISAQIINIKSEPKSQYRNQSLYDIKQDQYINEFKSSPDLDKYINKSDIFKKLYNEEDKIKNQYNQKAQQQIDQIKINNEKEINDNIKVKNSSNISNLKTNVTESNQINSNNHLSGGGNKSSFGRNSSFFPDFRKDSGGQQISDIIFQKHSNQYSSQDSEKLSQFCKQNQIPKDQKNKENAQIKSKILEKSEEKSGQNSELNTSYSQDSDCRIQNSNKSNSKSNSRFITQKSLNSQQSLISQTKNSSNQVISKTTPRKKPEQKMCSRHSGMISEDQFNNFNYNRAKSFQSLDSGQETNQRDSARHILIQNNENVSQYNSPRDDTNAGQNKSQLSQKQNIKIATKQKRTYRRAKSSFNLISDVNLDEKNNSANKKNNDQINFDDLENLGTSESVKEDEENLNQIQNDKQQYRKSKFFQE</sequence>
<evidence type="ECO:0000256" key="9">
    <source>
        <dbReference type="SAM" id="MobiDB-lite"/>
    </source>
</evidence>
<dbReference type="GO" id="GO:0005886">
    <property type="term" value="C:plasma membrane"/>
    <property type="evidence" value="ECO:0007669"/>
    <property type="project" value="UniProtKB-SubCell"/>
</dbReference>
<name>A0A0V0Q8A3_PSEPJ</name>
<evidence type="ECO:0000256" key="7">
    <source>
        <dbReference type="ARBA" id="ARBA00023136"/>
    </source>
</evidence>
<dbReference type="OrthoDB" id="26569at2759"/>
<dbReference type="EC" id="2.4.1.16" evidence="2"/>
<feature type="compositionally biased region" description="Polar residues" evidence="9">
    <location>
        <begin position="442"/>
        <end position="456"/>
    </location>
</feature>
<feature type="transmembrane region" description="Helical" evidence="10">
    <location>
        <begin position="772"/>
        <end position="794"/>
    </location>
</feature>
<feature type="region of interest" description="Disordered" evidence="9">
    <location>
        <begin position="429"/>
        <end position="465"/>
    </location>
</feature>
<feature type="transmembrane region" description="Helical" evidence="10">
    <location>
        <begin position="903"/>
        <end position="926"/>
    </location>
</feature>
<feature type="compositionally biased region" description="Polar residues" evidence="9">
    <location>
        <begin position="1249"/>
        <end position="1267"/>
    </location>
</feature>
<comment type="caution">
    <text evidence="11">The sequence shown here is derived from an EMBL/GenBank/DDBJ whole genome shotgun (WGS) entry which is preliminary data.</text>
</comment>
<dbReference type="GO" id="GO:0004100">
    <property type="term" value="F:chitin synthase activity"/>
    <property type="evidence" value="ECO:0007669"/>
    <property type="project" value="UniProtKB-EC"/>
</dbReference>
<feature type="region of interest" description="Disordered" evidence="9">
    <location>
        <begin position="1420"/>
        <end position="1471"/>
    </location>
</feature>
<keyword evidence="6 10" id="KW-0812">Transmembrane</keyword>
<dbReference type="GO" id="GO:0006031">
    <property type="term" value="P:chitin biosynthetic process"/>
    <property type="evidence" value="ECO:0007669"/>
    <property type="project" value="TreeGrafter"/>
</dbReference>
<evidence type="ECO:0000313" key="11">
    <source>
        <dbReference type="EMBL" id="KRW98488.1"/>
    </source>
</evidence>
<feature type="region of interest" description="Disordered" evidence="9">
    <location>
        <begin position="1241"/>
        <end position="1319"/>
    </location>
</feature>
<dbReference type="InParanoid" id="A0A0V0Q8A3"/>
<keyword evidence="10" id="KW-1133">Transmembrane helix</keyword>
<evidence type="ECO:0000256" key="2">
    <source>
        <dbReference type="ARBA" id="ARBA00012543"/>
    </source>
</evidence>
<accession>A0A0V0Q8A3</accession>
<keyword evidence="8" id="KW-0961">Cell wall biogenesis/degradation</keyword>
<protein>
    <recommendedName>
        <fullName evidence="2">chitin synthase</fullName>
        <ecNumber evidence="2">2.4.1.16</ecNumber>
    </recommendedName>
</protein>
<dbReference type="EMBL" id="LDAU01000243">
    <property type="protein sequence ID" value="KRW98488.1"/>
    <property type="molecule type" value="Genomic_DNA"/>
</dbReference>
<evidence type="ECO:0000313" key="12">
    <source>
        <dbReference type="Proteomes" id="UP000054937"/>
    </source>
</evidence>
<reference evidence="11 12" key="1">
    <citation type="journal article" date="2015" name="Sci. Rep.">
        <title>Genome of the facultative scuticociliatosis pathogen Pseudocohnilembus persalinus provides insight into its virulence through horizontal gene transfer.</title>
        <authorList>
            <person name="Xiong J."/>
            <person name="Wang G."/>
            <person name="Cheng J."/>
            <person name="Tian M."/>
            <person name="Pan X."/>
            <person name="Warren A."/>
            <person name="Jiang C."/>
            <person name="Yuan D."/>
            <person name="Miao W."/>
        </authorList>
    </citation>
    <scope>NUCLEOTIDE SEQUENCE [LARGE SCALE GENOMIC DNA]</scope>
    <source>
        <strain evidence="11">36N120E</strain>
    </source>
</reference>
<dbReference type="Proteomes" id="UP000054937">
    <property type="component" value="Unassembled WGS sequence"/>
</dbReference>
<dbReference type="PANTHER" id="PTHR22914:SF9">
    <property type="entry name" value="CHITIN SYNTHASE 1"/>
    <property type="match status" value="1"/>
</dbReference>
<feature type="transmembrane region" description="Helical" evidence="10">
    <location>
        <begin position="728"/>
        <end position="752"/>
    </location>
</feature>